<feature type="chain" id="PRO_5045512592" description="Chitin-binding type-2 domain-containing protein" evidence="7">
    <location>
        <begin position="24"/>
        <end position="467"/>
    </location>
</feature>
<evidence type="ECO:0000313" key="10">
    <source>
        <dbReference type="Proteomes" id="UP001642540"/>
    </source>
</evidence>
<evidence type="ECO:0000256" key="6">
    <source>
        <dbReference type="SAM" id="MobiDB-lite"/>
    </source>
</evidence>
<evidence type="ECO:0000256" key="5">
    <source>
        <dbReference type="ARBA" id="ARBA00023180"/>
    </source>
</evidence>
<feature type="compositionally biased region" description="Basic and acidic residues" evidence="6">
    <location>
        <begin position="235"/>
        <end position="244"/>
    </location>
</feature>
<name>A0ABP1R1N2_9HEXA</name>
<dbReference type="Proteomes" id="UP001642540">
    <property type="component" value="Unassembled WGS sequence"/>
</dbReference>
<dbReference type="InterPro" id="IPR051940">
    <property type="entry name" value="Chitin_bind-dev_reg"/>
</dbReference>
<keyword evidence="5" id="KW-0325">Glycoprotein</keyword>
<dbReference type="PANTHER" id="PTHR23301">
    <property type="entry name" value="CHITIN BINDING PERITROPHIN-A"/>
    <property type="match status" value="1"/>
</dbReference>
<dbReference type="PANTHER" id="PTHR23301:SF0">
    <property type="entry name" value="CHITIN-BINDING TYPE-2 DOMAIN-CONTAINING PROTEIN-RELATED"/>
    <property type="match status" value="1"/>
</dbReference>
<evidence type="ECO:0000313" key="9">
    <source>
        <dbReference type="EMBL" id="CAL8117175.1"/>
    </source>
</evidence>
<dbReference type="EMBL" id="CAXLJM020000053">
    <property type="protein sequence ID" value="CAL8117175.1"/>
    <property type="molecule type" value="Genomic_DNA"/>
</dbReference>
<dbReference type="PROSITE" id="PS50940">
    <property type="entry name" value="CHIT_BIND_II"/>
    <property type="match status" value="1"/>
</dbReference>
<keyword evidence="2 7" id="KW-0732">Signal</keyword>
<dbReference type="SMART" id="SM00494">
    <property type="entry name" value="ChtBD2"/>
    <property type="match status" value="3"/>
</dbReference>
<evidence type="ECO:0000256" key="3">
    <source>
        <dbReference type="ARBA" id="ARBA00022737"/>
    </source>
</evidence>
<dbReference type="SUPFAM" id="SSF57625">
    <property type="entry name" value="Invertebrate chitin-binding proteins"/>
    <property type="match status" value="2"/>
</dbReference>
<evidence type="ECO:0000256" key="7">
    <source>
        <dbReference type="SAM" id="SignalP"/>
    </source>
</evidence>
<feature type="compositionally biased region" description="Low complexity" evidence="6">
    <location>
        <begin position="194"/>
        <end position="234"/>
    </location>
</feature>
<evidence type="ECO:0000256" key="2">
    <source>
        <dbReference type="ARBA" id="ARBA00022729"/>
    </source>
</evidence>
<protein>
    <recommendedName>
        <fullName evidence="8">Chitin-binding type-2 domain-containing protein</fullName>
    </recommendedName>
</protein>
<evidence type="ECO:0000256" key="4">
    <source>
        <dbReference type="ARBA" id="ARBA00023157"/>
    </source>
</evidence>
<feature type="signal peptide" evidence="7">
    <location>
        <begin position="1"/>
        <end position="23"/>
    </location>
</feature>
<comment type="caution">
    <text evidence="9">The sequence shown here is derived from an EMBL/GenBank/DDBJ whole genome shotgun (WGS) entry which is preliminary data.</text>
</comment>
<evidence type="ECO:0000256" key="1">
    <source>
        <dbReference type="ARBA" id="ARBA00022669"/>
    </source>
</evidence>
<accession>A0ABP1R1N2</accession>
<keyword evidence="4" id="KW-1015">Disulfide bond</keyword>
<organism evidence="9 10">
    <name type="scientific">Orchesella dallaii</name>
    <dbReference type="NCBI Taxonomy" id="48710"/>
    <lineage>
        <taxon>Eukaryota</taxon>
        <taxon>Metazoa</taxon>
        <taxon>Ecdysozoa</taxon>
        <taxon>Arthropoda</taxon>
        <taxon>Hexapoda</taxon>
        <taxon>Collembola</taxon>
        <taxon>Entomobryomorpha</taxon>
        <taxon>Entomobryoidea</taxon>
        <taxon>Orchesellidae</taxon>
        <taxon>Orchesellinae</taxon>
        <taxon>Orchesella</taxon>
    </lineage>
</organism>
<feature type="region of interest" description="Disordered" evidence="6">
    <location>
        <begin position="194"/>
        <end position="257"/>
    </location>
</feature>
<dbReference type="InterPro" id="IPR002557">
    <property type="entry name" value="Chitin-bd_dom"/>
</dbReference>
<feature type="domain" description="Chitin-binding type-2" evidence="8">
    <location>
        <begin position="403"/>
        <end position="461"/>
    </location>
</feature>
<dbReference type="Gene3D" id="2.170.140.10">
    <property type="entry name" value="Chitin binding domain"/>
    <property type="match status" value="2"/>
</dbReference>
<sequence length="467" mass="52544">MSRTLCFNLVWWGIVLLEKLAFAETNVLTEYEYGSLPARNLSELKSAGWLGLETAKHYDHPKEFKSSLSELESWVIPDGVWVEFNNDSSSVTNFSYTFNTSYMICDATITGISLTYYGRFMTVYGYPYPYGTTQRFYMEPYVCEDYFGFVGMGFGLSLEPENEVEVGGFLLPGGYIVFEEIFIHYEGGEGCLASTTTQATSPSTDDTTVTPDPDPETTPTITMESSTATATPTTEQKDTSRPSEEPSTTTEIGDPSTFNPDACDHDCEYVGIDCHNYYSCINYTRKEYYECNFEDGLAFNPALKVCDRIENVVECRPTTTELPSTTTPPEEDCVCEYKPHETDCSKYYFCPESCRPSSCELRICPGGLLWSVDYYGDESVHQQCKLPEKANCVSDGGGGARLEFSCYKQDDGFYPDEKDCRSYWKCVEGRAQLYDCSKGYVYNADTQVCDMAARSMRFCSNNENVLA</sequence>
<keyword evidence="1" id="KW-0147">Chitin-binding</keyword>
<keyword evidence="3" id="KW-0677">Repeat</keyword>
<proteinExistence type="predicted"/>
<evidence type="ECO:0000259" key="8">
    <source>
        <dbReference type="PROSITE" id="PS50940"/>
    </source>
</evidence>
<dbReference type="InterPro" id="IPR036508">
    <property type="entry name" value="Chitin-bd_dom_sf"/>
</dbReference>
<keyword evidence="10" id="KW-1185">Reference proteome</keyword>
<reference evidence="9 10" key="1">
    <citation type="submission" date="2024-08" db="EMBL/GenBank/DDBJ databases">
        <authorList>
            <person name="Cucini C."/>
            <person name="Frati F."/>
        </authorList>
    </citation>
    <scope>NUCLEOTIDE SEQUENCE [LARGE SCALE GENOMIC DNA]</scope>
</reference>
<dbReference type="Pfam" id="PF01607">
    <property type="entry name" value="CBM_14"/>
    <property type="match status" value="1"/>
</dbReference>
<gene>
    <name evidence="9" type="ORF">ODALV1_LOCUS17571</name>
</gene>